<protein>
    <submittedName>
        <fullName evidence="2">DUF3021 domain-containing protein</fullName>
    </submittedName>
</protein>
<gene>
    <name evidence="2" type="ORF">HF966_01825</name>
</gene>
<dbReference type="Proteomes" id="UP000590460">
    <property type="component" value="Unassembled WGS sequence"/>
</dbReference>
<proteinExistence type="predicted"/>
<dbReference type="Pfam" id="PF11457">
    <property type="entry name" value="DUF3021"/>
    <property type="match status" value="1"/>
</dbReference>
<evidence type="ECO:0000256" key="1">
    <source>
        <dbReference type="SAM" id="Phobius"/>
    </source>
</evidence>
<keyword evidence="1" id="KW-0472">Membrane</keyword>
<feature type="transmembrane region" description="Helical" evidence="1">
    <location>
        <begin position="89"/>
        <end position="109"/>
    </location>
</feature>
<comment type="caution">
    <text evidence="2">The sequence shown here is derived from an EMBL/GenBank/DDBJ whole genome shotgun (WGS) entry which is preliminary data.</text>
</comment>
<dbReference type="RefSeq" id="WP_168675966.1">
    <property type="nucleotide sequence ID" value="NZ_BPKV01000001.1"/>
</dbReference>
<name>A0A846ZFL3_9LACO</name>
<dbReference type="EMBL" id="JAAXPO010000002">
    <property type="protein sequence ID" value="NKZ17935.1"/>
    <property type="molecule type" value="Genomic_DNA"/>
</dbReference>
<dbReference type="InterPro" id="IPR021560">
    <property type="entry name" value="DUF3021"/>
</dbReference>
<feature type="transmembrane region" description="Helical" evidence="1">
    <location>
        <begin position="62"/>
        <end position="83"/>
    </location>
</feature>
<dbReference type="AlphaFoldDB" id="A0A846ZFL3"/>
<accession>A0A846ZFL3</accession>
<evidence type="ECO:0000313" key="2">
    <source>
        <dbReference type="EMBL" id="NKZ17935.1"/>
    </source>
</evidence>
<keyword evidence="1" id="KW-1133">Transmembrane helix</keyword>
<feature type="transmembrane region" description="Helical" evidence="1">
    <location>
        <begin position="7"/>
        <end position="26"/>
    </location>
</feature>
<sequence>MTQFKYLLLHAQVGVGVGAFISLLSVTVHHATLSMTQFWLLMGMSVVMGLVTTIFDVERLSFISQLSGHFILELLTYTIFIWLTFHDWVITWHSIPTFVVIYVLVFFYFRQQGQNRARRINEKLATRRRADD</sequence>
<reference evidence="2 3" key="1">
    <citation type="submission" date="2020-04" db="EMBL/GenBank/DDBJ databases">
        <title>MicrobeNet Type strains.</title>
        <authorList>
            <person name="Nicholson A.C."/>
        </authorList>
    </citation>
    <scope>NUCLEOTIDE SEQUENCE [LARGE SCALE GENOMIC DNA]</scope>
    <source>
        <strain evidence="2 3">CCUG 54536</strain>
    </source>
</reference>
<feature type="transmembrane region" description="Helical" evidence="1">
    <location>
        <begin position="38"/>
        <end position="55"/>
    </location>
</feature>
<organism evidence="2 3">
    <name type="scientific">Leuconostoc holzapfelii</name>
    <dbReference type="NCBI Taxonomy" id="434464"/>
    <lineage>
        <taxon>Bacteria</taxon>
        <taxon>Bacillati</taxon>
        <taxon>Bacillota</taxon>
        <taxon>Bacilli</taxon>
        <taxon>Lactobacillales</taxon>
        <taxon>Lactobacillaceae</taxon>
        <taxon>Leuconostoc</taxon>
    </lineage>
</organism>
<keyword evidence="1" id="KW-0812">Transmembrane</keyword>
<evidence type="ECO:0000313" key="3">
    <source>
        <dbReference type="Proteomes" id="UP000590460"/>
    </source>
</evidence>